<dbReference type="GO" id="GO:0008010">
    <property type="term" value="F:structural constituent of chitin-based larval cuticle"/>
    <property type="evidence" value="ECO:0007669"/>
    <property type="project" value="TreeGrafter"/>
</dbReference>
<sequence>MKAVVLFLLCIVTCKADYKGTDLISSGQYIPDYSGRYIHDNSGNYIDDGSGRYSDNIEKYRHVQDRYVVQATNIRPVTQKPIPKINYSKLYSNQGGWRILRQNYDLGPQIYHYDYATENKIIGEEKGKIIHQGTKDEGVASEGFYEYIGPDNVKYHVKYTAGEGGFQPIGAHIPTPPPVPELIRKALELKEKRRFNFEAANGIKAEEKGNIKKTSDPENPEAVVATGSFSYTDPEGNQISLTYTADDEGGFQPQGAHLPTPPPIPPNIQKALDWIAAHPEPEQKAGRK</sequence>
<gene>
    <name evidence="5" type="ORF">MELIAE_LOCUS8656</name>
</gene>
<evidence type="ECO:0000256" key="4">
    <source>
        <dbReference type="SAM" id="SignalP"/>
    </source>
</evidence>
<organism evidence="5 6">
    <name type="scientific">Brassicogethes aeneus</name>
    <name type="common">Rape pollen beetle</name>
    <name type="synonym">Meligethes aeneus</name>
    <dbReference type="NCBI Taxonomy" id="1431903"/>
    <lineage>
        <taxon>Eukaryota</taxon>
        <taxon>Metazoa</taxon>
        <taxon>Ecdysozoa</taxon>
        <taxon>Arthropoda</taxon>
        <taxon>Hexapoda</taxon>
        <taxon>Insecta</taxon>
        <taxon>Pterygota</taxon>
        <taxon>Neoptera</taxon>
        <taxon>Endopterygota</taxon>
        <taxon>Coleoptera</taxon>
        <taxon>Polyphaga</taxon>
        <taxon>Cucujiformia</taxon>
        <taxon>Nitidulidae</taxon>
        <taxon>Meligethinae</taxon>
        <taxon>Brassicogethes</taxon>
    </lineage>
</organism>
<evidence type="ECO:0000256" key="1">
    <source>
        <dbReference type="ARBA" id="ARBA00022460"/>
    </source>
</evidence>
<accession>A0A9P0BB11</accession>
<name>A0A9P0BB11_BRAAE</name>
<protein>
    <submittedName>
        <fullName evidence="5">Uncharacterized protein</fullName>
    </submittedName>
</protein>
<proteinExistence type="predicted"/>
<dbReference type="InterPro" id="IPR050468">
    <property type="entry name" value="Cuticle_Struct_Prot"/>
</dbReference>
<dbReference type="EMBL" id="OV121136">
    <property type="protein sequence ID" value="CAH0558113.1"/>
    <property type="molecule type" value="Genomic_DNA"/>
</dbReference>
<dbReference type="OrthoDB" id="6593286at2759"/>
<evidence type="ECO:0000256" key="2">
    <source>
        <dbReference type="PROSITE-ProRule" id="PRU00497"/>
    </source>
</evidence>
<evidence type="ECO:0000313" key="5">
    <source>
        <dbReference type="EMBL" id="CAH0558113.1"/>
    </source>
</evidence>
<dbReference type="PANTHER" id="PTHR10380:SF241">
    <property type="entry name" value="CUTICULAR PROTEIN 47EG-RELATED"/>
    <property type="match status" value="1"/>
</dbReference>
<keyword evidence="4" id="KW-0732">Signal</keyword>
<dbReference type="Proteomes" id="UP001154078">
    <property type="component" value="Chromosome 5"/>
</dbReference>
<reference evidence="5" key="1">
    <citation type="submission" date="2021-12" db="EMBL/GenBank/DDBJ databases">
        <authorList>
            <person name="King R."/>
        </authorList>
    </citation>
    <scope>NUCLEOTIDE SEQUENCE</scope>
</reference>
<keyword evidence="1 2" id="KW-0193">Cuticle</keyword>
<feature type="chain" id="PRO_5040397004" evidence="4">
    <location>
        <begin position="17"/>
        <end position="288"/>
    </location>
</feature>
<feature type="region of interest" description="Disordered" evidence="3">
    <location>
        <begin position="246"/>
        <end position="268"/>
    </location>
</feature>
<evidence type="ECO:0000256" key="3">
    <source>
        <dbReference type="SAM" id="MobiDB-lite"/>
    </source>
</evidence>
<dbReference type="PROSITE" id="PS00233">
    <property type="entry name" value="CHIT_BIND_RR_1"/>
    <property type="match status" value="1"/>
</dbReference>
<evidence type="ECO:0000313" key="6">
    <source>
        <dbReference type="Proteomes" id="UP001154078"/>
    </source>
</evidence>
<dbReference type="InterPro" id="IPR031311">
    <property type="entry name" value="CHIT_BIND_RR_consensus"/>
</dbReference>
<dbReference type="GO" id="GO:0062129">
    <property type="term" value="C:chitin-based extracellular matrix"/>
    <property type="evidence" value="ECO:0007669"/>
    <property type="project" value="TreeGrafter"/>
</dbReference>
<dbReference type="Pfam" id="PF00379">
    <property type="entry name" value="Chitin_bind_4"/>
    <property type="match status" value="2"/>
</dbReference>
<dbReference type="PANTHER" id="PTHR10380">
    <property type="entry name" value="CUTICLE PROTEIN"/>
    <property type="match status" value="1"/>
</dbReference>
<keyword evidence="6" id="KW-1185">Reference proteome</keyword>
<dbReference type="InterPro" id="IPR000618">
    <property type="entry name" value="Insect_cuticle"/>
</dbReference>
<feature type="signal peptide" evidence="4">
    <location>
        <begin position="1"/>
        <end position="16"/>
    </location>
</feature>
<dbReference type="AlphaFoldDB" id="A0A9P0BB11"/>
<dbReference type="PROSITE" id="PS51155">
    <property type="entry name" value="CHIT_BIND_RR_2"/>
    <property type="match status" value="2"/>
</dbReference>